<proteinExistence type="predicted"/>
<sequence>MTNAALDALAKGRRDALDAGGVGEDVIERISQRIAVFADMKPEEDEEWESWYHAAFDMLSAEVAALADSETKANPVVDSGGWGGERQAVLALLRGDIECVQWPRGDADLQDMLDAVAHAIEPGDHRAGQSGE</sequence>
<organism evidence="1 2">
    <name type="scientific">Novosphingobium guangzhouense</name>
    <dbReference type="NCBI Taxonomy" id="1850347"/>
    <lineage>
        <taxon>Bacteria</taxon>
        <taxon>Pseudomonadati</taxon>
        <taxon>Pseudomonadota</taxon>
        <taxon>Alphaproteobacteria</taxon>
        <taxon>Sphingomonadales</taxon>
        <taxon>Sphingomonadaceae</taxon>
        <taxon>Novosphingobium</taxon>
    </lineage>
</organism>
<dbReference type="AlphaFoldDB" id="A0A2K2FWH6"/>
<evidence type="ECO:0000313" key="2">
    <source>
        <dbReference type="Proteomes" id="UP000236327"/>
    </source>
</evidence>
<gene>
    <name evidence="1" type="ORF">A8V01_24870</name>
</gene>
<protein>
    <submittedName>
        <fullName evidence="1">Uncharacterized protein</fullName>
    </submittedName>
</protein>
<accession>A0A2K2FWH6</accession>
<dbReference type="EMBL" id="LYMM01000058">
    <property type="protein sequence ID" value="PNU03120.1"/>
    <property type="molecule type" value="Genomic_DNA"/>
</dbReference>
<name>A0A2K2FWH6_9SPHN</name>
<comment type="caution">
    <text evidence="1">The sequence shown here is derived from an EMBL/GenBank/DDBJ whole genome shotgun (WGS) entry which is preliminary data.</text>
</comment>
<evidence type="ECO:0000313" key="1">
    <source>
        <dbReference type="EMBL" id="PNU03120.1"/>
    </source>
</evidence>
<keyword evidence="2" id="KW-1185">Reference proteome</keyword>
<reference evidence="1 2" key="1">
    <citation type="submission" date="2016-05" db="EMBL/GenBank/DDBJ databases">
        <title>Complete genome sequence of Novosphingobium guangzhouense SA925(T).</title>
        <authorList>
            <person name="Sha S."/>
        </authorList>
    </citation>
    <scope>NUCLEOTIDE SEQUENCE [LARGE SCALE GENOMIC DNA]</scope>
    <source>
        <strain evidence="1 2">SA925</strain>
    </source>
</reference>
<dbReference type="Proteomes" id="UP000236327">
    <property type="component" value="Unassembled WGS sequence"/>
</dbReference>